<evidence type="ECO:0000313" key="5">
    <source>
        <dbReference type="Proteomes" id="UP000002279"/>
    </source>
</evidence>
<evidence type="ECO:0000256" key="2">
    <source>
        <dbReference type="SAM" id="Phobius"/>
    </source>
</evidence>
<dbReference type="InParanoid" id="F6TI20"/>
<dbReference type="GO" id="GO:0006644">
    <property type="term" value="P:phospholipid metabolic process"/>
    <property type="evidence" value="ECO:0000318"/>
    <property type="project" value="GO_Central"/>
</dbReference>
<dbReference type="PANTHER" id="PTHR46320">
    <property type="entry name" value="GLYCEROPHOSPHODIESTER PHOSPHODIESTERASE 1"/>
    <property type="match status" value="1"/>
</dbReference>
<dbReference type="PANTHER" id="PTHR46320:SF1">
    <property type="entry name" value="GLYCEROPHOSPHODIESTER PHOSPHODIESTERASE 1"/>
    <property type="match status" value="1"/>
</dbReference>
<keyword evidence="5" id="KW-1185">Reference proteome</keyword>
<dbReference type="GO" id="GO:0006580">
    <property type="term" value="P:ethanolamine metabolic process"/>
    <property type="evidence" value="ECO:0000318"/>
    <property type="project" value="GO_Central"/>
</dbReference>
<dbReference type="OrthoDB" id="197419at2759"/>
<dbReference type="CDD" id="cd08573">
    <property type="entry name" value="GDPD_GDE1"/>
    <property type="match status" value="1"/>
</dbReference>
<dbReference type="STRING" id="9258.ENSOANP00000005107"/>
<dbReference type="GeneTree" id="ENSGT00510000047820"/>
<evidence type="ECO:0000256" key="1">
    <source>
        <dbReference type="ARBA" id="ARBA00007277"/>
    </source>
</evidence>
<dbReference type="HOGENOM" id="CLU_030006_2_1_1"/>
<dbReference type="KEGG" id="oaa:100078062"/>
<protein>
    <submittedName>
        <fullName evidence="4">Glycerophosphodiester phosphodiesterase 1</fullName>
    </submittedName>
</protein>
<dbReference type="GeneID" id="100078062"/>
<name>F6TI20_ORNAN</name>
<dbReference type="Bgee" id="ENSOANG00000003218">
    <property type="expression patterns" value="Expressed in endometrium and 8 other cell types or tissues"/>
</dbReference>
<dbReference type="AlphaFoldDB" id="F6TI20"/>
<dbReference type="Ensembl" id="ENSOANT00000005108.2">
    <property type="protein sequence ID" value="ENSOANP00000005107.2"/>
    <property type="gene ID" value="ENSOANG00000003218.2"/>
</dbReference>
<dbReference type="PROSITE" id="PS51704">
    <property type="entry name" value="GP_PDE"/>
    <property type="match status" value="1"/>
</dbReference>
<reference evidence="4" key="3">
    <citation type="submission" date="2025-09" db="UniProtKB">
        <authorList>
            <consortium name="Ensembl"/>
        </authorList>
    </citation>
    <scope>IDENTIFICATION</scope>
    <source>
        <strain evidence="4">Glennie</strain>
    </source>
</reference>
<dbReference type="GO" id="GO:0008889">
    <property type="term" value="F:glycerophosphodiester phosphodiesterase activity"/>
    <property type="evidence" value="ECO:0000318"/>
    <property type="project" value="GO_Central"/>
</dbReference>
<keyword evidence="2" id="KW-0472">Membrane</keyword>
<keyword evidence="2" id="KW-1133">Transmembrane helix</keyword>
<dbReference type="Pfam" id="PF03009">
    <property type="entry name" value="GDPD"/>
    <property type="match status" value="1"/>
</dbReference>
<comment type="similarity">
    <text evidence="1">Belongs to the glycerophosphoryl diester phosphodiesterase family.</text>
</comment>
<reference evidence="4 5" key="1">
    <citation type="journal article" date="2008" name="Nature">
        <title>Genome analysis of the platypus reveals unique signatures of evolution.</title>
        <authorList>
            <person name="Warren W.C."/>
            <person name="Hillier L.W."/>
            <person name="Marshall Graves J.A."/>
            <person name="Birney E."/>
            <person name="Ponting C.P."/>
            <person name="Grutzner F."/>
            <person name="Belov K."/>
            <person name="Miller W."/>
            <person name="Clarke L."/>
            <person name="Chinwalla A.T."/>
            <person name="Yang S.P."/>
            <person name="Heger A."/>
            <person name="Locke D.P."/>
            <person name="Miethke P."/>
            <person name="Waters P.D."/>
            <person name="Veyrunes F."/>
            <person name="Fulton L."/>
            <person name="Fulton B."/>
            <person name="Graves T."/>
            <person name="Wallis J."/>
            <person name="Puente X.S."/>
            <person name="Lopez-Otin C."/>
            <person name="Ordonez G.R."/>
            <person name="Eichler E.E."/>
            <person name="Chen L."/>
            <person name="Cheng Z."/>
            <person name="Deakin J.E."/>
            <person name="Alsop A."/>
            <person name="Thompson K."/>
            <person name="Kirby P."/>
            <person name="Papenfuss A.T."/>
            <person name="Wakefield M.J."/>
            <person name="Olender T."/>
            <person name="Lancet D."/>
            <person name="Huttley G.A."/>
            <person name="Smit A.F."/>
            <person name="Pask A."/>
            <person name="Temple-Smith P."/>
            <person name="Batzer M.A."/>
            <person name="Walker J.A."/>
            <person name="Konkel M.K."/>
            <person name="Harris R.S."/>
            <person name="Whittington C.M."/>
            <person name="Wong E.S."/>
            <person name="Gemmell N.J."/>
            <person name="Buschiazzo E."/>
            <person name="Vargas Jentzsch I.M."/>
            <person name="Merkel A."/>
            <person name="Schmitz J."/>
            <person name="Zemann A."/>
            <person name="Churakov G."/>
            <person name="Kriegs J.O."/>
            <person name="Brosius J."/>
            <person name="Murchison E.P."/>
            <person name="Sachidanandam R."/>
            <person name="Smith C."/>
            <person name="Hannon G.J."/>
            <person name="Tsend-Ayush E."/>
            <person name="McMillan D."/>
            <person name="Attenborough R."/>
            <person name="Rens W."/>
            <person name="Ferguson-Smith M."/>
            <person name="Lefevre C.M."/>
            <person name="Sharp J.A."/>
            <person name="Nicholas K.R."/>
            <person name="Ray D.A."/>
            <person name="Kube M."/>
            <person name="Reinhardt R."/>
            <person name="Pringle T.H."/>
            <person name="Taylor J."/>
            <person name="Jones R.C."/>
            <person name="Nixon B."/>
            <person name="Dacheux J.L."/>
            <person name="Niwa H."/>
            <person name="Sekita Y."/>
            <person name="Huang X."/>
            <person name="Stark A."/>
            <person name="Kheradpour P."/>
            <person name="Kellis M."/>
            <person name="Flicek P."/>
            <person name="Chen Y."/>
            <person name="Webber C."/>
            <person name="Hardison R."/>
            <person name="Nelson J."/>
            <person name="Hallsworth-Pepin K."/>
            <person name="Delehaunty K."/>
            <person name="Markovic C."/>
            <person name="Minx P."/>
            <person name="Feng Y."/>
            <person name="Kremitzki C."/>
            <person name="Mitreva M."/>
            <person name="Glasscock J."/>
            <person name="Wylie T."/>
            <person name="Wohldmann P."/>
            <person name="Thiru P."/>
            <person name="Nhan M.N."/>
            <person name="Pohl C.S."/>
            <person name="Smith S.M."/>
            <person name="Hou S."/>
            <person name="Nefedov M."/>
            <person name="de Jong P.J."/>
            <person name="Renfree M.B."/>
            <person name="Mardis E.R."/>
            <person name="Wilson R.K."/>
        </authorList>
    </citation>
    <scope>NUCLEOTIDE SEQUENCE [LARGE SCALE GENOMIC DNA]</scope>
    <source>
        <strain evidence="4 5">Glennie</strain>
    </source>
</reference>
<reference evidence="4" key="2">
    <citation type="submission" date="2025-08" db="UniProtKB">
        <authorList>
            <consortium name="Ensembl"/>
        </authorList>
    </citation>
    <scope>IDENTIFICATION</scope>
    <source>
        <strain evidence="4">Glennie</strain>
    </source>
</reference>
<feature type="domain" description="GP-PDE" evidence="3">
    <location>
        <begin position="59"/>
        <end position="325"/>
    </location>
</feature>
<accession>F6TI20</accession>
<dbReference type="FunCoup" id="F6TI20">
    <property type="interactions" value="521"/>
</dbReference>
<dbReference type="InterPro" id="IPR030395">
    <property type="entry name" value="GP_PDE_dom"/>
</dbReference>
<dbReference type="GO" id="GO:0005886">
    <property type="term" value="C:plasma membrane"/>
    <property type="evidence" value="ECO:0000318"/>
    <property type="project" value="GO_Central"/>
</dbReference>
<gene>
    <name evidence="4" type="primary">GDE1</name>
</gene>
<dbReference type="RefSeq" id="XP_028914455.1">
    <property type="nucleotide sequence ID" value="XM_029058622.2"/>
</dbReference>
<proteinExistence type="inferred from homology"/>
<feature type="transmembrane region" description="Helical" evidence="2">
    <location>
        <begin position="20"/>
        <end position="40"/>
    </location>
</feature>
<dbReference type="GO" id="GO:0047395">
    <property type="term" value="F:glycerophosphoinositol glycerophosphodiesterase activity"/>
    <property type="evidence" value="ECO:0007669"/>
    <property type="project" value="Ensembl"/>
</dbReference>
<evidence type="ECO:0000313" key="4">
    <source>
        <dbReference type="Ensembl" id="ENSOANP00000005107.2"/>
    </source>
</evidence>
<sequence length="325" mass="36832">MGPWGSGWASGVPASRAASVLLPLLLLPLLLPPLLARLLCFERLPRRRALPVLRPRGRLSAIAHRAAAHDAPENTLAAIRQAAQNGATGVELDIEFTSDGVPILMHDDTVDRTTDGSGRLSDLTFAEIRKLNPAANHRFRNKFPDEKIPTLREAVVESLNHNLTIYFDVKGHANMATDALKHLYMEFPKLYNSSVVCSFLPGVIYKMRQADQNVVTALTHRPWSLSHFGDGKRRFDSFGKHYLYMMLDVLLDWSMHNFLWYLCGISAFLMQKDWISPAYVKRWASNGIEVISWTVNSFEEKAYHEVYLQCSYITDSMVEDCEPHY</sequence>
<dbReference type="Proteomes" id="UP000002279">
    <property type="component" value="Chromosome 2"/>
</dbReference>
<dbReference type="eggNOG" id="KOG2258">
    <property type="taxonomic scope" value="Eukaryota"/>
</dbReference>
<keyword evidence="2" id="KW-0812">Transmembrane</keyword>
<organism evidence="4 5">
    <name type="scientific">Ornithorhynchus anatinus</name>
    <name type="common">Duckbill platypus</name>
    <dbReference type="NCBI Taxonomy" id="9258"/>
    <lineage>
        <taxon>Eukaryota</taxon>
        <taxon>Metazoa</taxon>
        <taxon>Chordata</taxon>
        <taxon>Craniata</taxon>
        <taxon>Vertebrata</taxon>
        <taxon>Euteleostomi</taxon>
        <taxon>Mammalia</taxon>
        <taxon>Monotremata</taxon>
        <taxon>Ornithorhynchidae</taxon>
        <taxon>Ornithorhynchus</taxon>
    </lineage>
</organism>
<dbReference type="OMA" id="KHHWMTL"/>
<dbReference type="GO" id="GO:0070291">
    <property type="term" value="P:N-acylethanolamine metabolic process"/>
    <property type="evidence" value="ECO:0000318"/>
    <property type="project" value="GO_Central"/>
</dbReference>
<dbReference type="InterPro" id="IPR017946">
    <property type="entry name" value="PLC-like_Pdiesterase_TIM-brl"/>
</dbReference>
<evidence type="ECO:0000259" key="3">
    <source>
        <dbReference type="PROSITE" id="PS51704"/>
    </source>
</evidence>
<dbReference type="GO" id="GO:0004622">
    <property type="term" value="F:phosphatidylcholine lysophospholipase activity"/>
    <property type="evidence" value="ECO:0007669"/>
    <property type="project" value="Ensembl"/>
</dbReference>
<dbReference type="SUPFAM" id="SSF51695">
    <property type="entry name" value="PLC-like phosphodiesterases"/>
    <property type="match status" value="1"/>
</dbReference>
<dbReference type="CTD" id="51573"/>
<dbReference type="Gene3D" id="3.20.20.190">
    <property type="entry name" value="Phosphatidylinositol (PI) phosphodiesterase"/>
    <property type="match status" value="1"/>
</dbReference>